<name>A0A5C4VNE9_9ACTN</name>
<sequence length="624" mass="68561">MADMKDTRAPGGKSRPVLSGVSRDPYVAELRQQVLTELQAVSGSVELASKLNPADAKEQLRKAHAAQRAARLADSAAWLSTHEATLLDHFADGSEVVPSLIDPMVTPVRTPQDADLFRFATLQWSVPVSSGYGRRTRFLIRDRHNGKLMGIFALGDPVIAQGARDTAIGWDKANRNAKLYNVYDAFVLGAVEPYRQLLAGKLAALLTLSNEVRDFLSEKYANNKVGIHGDERVKDPTPVLITTSSALGRSSVYNRVTYDGSVMLHSVGFTKGFGHFQFSDQLFGQLLDFVRQDVLADPTAKVGSSKYGSGPNWRFRVIRTALKALDIPDDALNHNVKREVFLAPTAVGWDEYLRGERSDYVPYDLPVEKIGQYYRDRWAVGRAERRPGYQFWRKEEGRLTTHLADRQLVLGMPSGPVYGRVDLGSYSLAVGTAKRRITGRPSSGAKTQGTAFLSRLEGASFDITVADVQWDSGEREVFGYDPGATKPLSLLHERAPISVSPSGRFRNMSVLDLSVVRRRGTDVSAVPATPDSLADVLGFDLGTALDSLAEGIVGTRARLLKDKGPTGEQMCVVFDETDHVLPAVVWALTRPISLLRAINPDEPRPATPALQRRPPRSDELILDE</sequence>
<evidence type="ECO:0000313" key="3">
    <source>
        <dbReference type="Proteomes" id="UP000313231"/>
    </source>
</evidence>
<feature type="compositionally biased region" description="Basic and acidic residues" evidence="1">
    <location>
        <begin position="615"/>
        <end position="624"/>
    </location>
</feature>
<dbReference type="AlphaFoldDB" id="A0A5C4VNE9"/>
<gene>
    <name evidence="2" type="ORF">FHP29_16410</name>
</gene>
<feature type="region of interest" description="Disordered" evidence="1">
    <location>
        <begin position="1"/>
        <end position="20"/>
    </location>
</feature>
<dbReference type="Proteomes" id="UP000313231">
    <property type="component" value="Unassembled WGS sequence"/>
</dbReference>
<accession>A0A5C4VNE9</accession>
<organism evidence="2 3">
    <name type="scientific">Nocardioides albidus</name>
    <dbReference type="NCBI Taxonomy" id="1517589"/>
    <lineage>
        <taxon>Bacteria</taxon>
        <taxon>Bacillati</taxon>
        <taxon>Actinomycetota</taxon>
        <taxon>Actinomycetes</taxon>
        <taxon>Propionibacteriales</taxon>
        <taxon>Nocardioidaceae</taxon>
        <taxon>Nocardioides</taxon>
    </lineage>
</organism>
<protein>
    <submittedName>
        <fullName evidence="2">DUF4338 domain-containing protein</fullName>
    </submittedName>
</protein>
<evidence type="ECO:0000256" key="1">
    <source>
        <dbReference type="SAM" id="MobiDB-lite"/>
    </source>
</evidence>
<keyword evidence="3" id="KW-1185">Reference proteome</keyword>
<dbReference type="InterPro" id="IPR025639">
    <property type="entry name" value="DruA"/>
</dbReference>
<proteinExistence type="predicted"/>
<evidence type="ECO:0000313" key="2">
    <source>
        <dbReference type="EMBL" id="TNM37414.1"/>
    </source>
</evidence>
<reference evidence="2 3" key="1">
    <citation type="journal article" date="2016" name="Int. J. Syst. Evol. Microbiol.">
        <title>Nocardioides albidus sp. nov., an actinobacterium isolated from garden soil.</title>
        <authorList>
            <person name="Singh H."/>
            <person name="Du J."/>
            <person name="Trinh H."/>
            <person name="Won K."/>
            <person name="Yang J.E."/>
            <person name="Yin C."/>
            <person name="Kook M."/>
            <person name="Yi T.H."/>
        </authorList>
    </citation>
    <scope>NUCLEOTIDE SEQUENCE [LARGE SCALE GENOMIC DNA]</scope>
    <source>
        <strain evidence="2 3">CCTCC AB 2015297</strain>
    </source>
</reference>
<dbReference type="Pfam" id="PF14236">
    <property type="entry name" value="DruA"/>
    <property type="match status" value="1"/>
</dbReference>
<comment type="caution">
    <text evidence="2">The sequence shown here is derived from an EMBL/GenBank/DDBJ whole genome shotgun (WGS) entry which is preliminary data.</text>
</comment>
<dbReference type="EMBL" id="VDMP01000026">
    <property type="protein sequence ID" value="TNM37414.1"/>
    <property type="molecule type" value="Genomic_DNA"/>
</dbReference>
<feature type="region of interest" description="Disordered" evidence="1">
    <location>
        <begin position="599"/>
        <end position="624"/>
    </location>
</feature>